<evidence type="ECO:0000256" key="5">
    <source>
        <dbReference type="ARBA" id="ARBA00022741"/>
    </source>
</evidence>
<evidence type="ECO:0000256" key="11">
    <source>
        <dbReference type="RuleBase" id="RU000304"/>
    </source>
</evidence>
<feature type="region of interest" description="Disordered" evidence="12">
    <location>
        <begin position="21"/>
        <end position="41"/>
    </location>
</feature>
<dbReference type="InterPro" id="IPR011009">
    <property type="entry name" value="Kinase-like_dom_sf"/>
</dbReference>
<evidence type="ECO:0000256" key="12">
    <source>
        <dbReference type="SAM" id="MobiDB-lite"/>
    </source>
</evidence>
<comment type="catalytic activity">
    <reaction evidence="8">
        <text>L-threonyl-[protein] + ATP = O-phospho-L-threonyl-[protein] + ADP + H(+)</text>
        <dbReference type="Rhea" id="RHEA:46608"/>
        <dbReference type="Rhea" id="RHEA-COMP:11060"/>
        <dbReference type="Rhea" id="RHEA-COMP:11605"/>
        <dbReference type="ChEBI" id="CHEBI:15378"/>
        <dbReference type="ChEBI" id="CHEBI:30013"/>
        <dbReference type="ChEBI" id="CHEBI:30616"/>
        <dbReference type="ChEBI" id="CHEBI:61977"/>
        <dbReference type="ChEBI" id="CHEBI:456216"/>
        <dbReference type="EC" id="2.7.11.1"/>
    </reaction>
</comment>
<dbReference type="InterPro" id="IPR017441">
    <property type="entry name" value="Protein_kinase_ATP_BS"/>
</dbReference>
<feature type="region of interest" description="Disordered" evidence="12">
    <location>
        <begin position="434"/>
        <end position="457"/>
    </location>
</feature>
<sequence length="457" mass="51605">MIASFVFPESSAYRRHLKPARAHISRNRSQTTADSSIASESTVYLSEPTMQTQSPSTSAAAAAAADDVETTRSVVAQLDGSDQRSANDKMATRVHKRKVDDFIFGKVVGEGSFSTVYLAKDKHTGRQYAIKAYEKLHILKERKSDDVRREKDVMNILTNSGSSLFVRLSCTFQDRGRLFFVMSYAKNGDMLSFLNSMDSFDITCTQFYSGEILLALEYLHNLNIQHRDLKPENILLDDNMHIKLTDFGCSKINNLESEMETLNISNPNENNNGKERANSFVGTAQYISPEIFYEIPTSFSSDLWAFGCIVYQMITGYPPFRCRTDYLIFRKIMNLDYSFPDEFHEDAKDLIEKLLVLEPNKRLGTEDAKRYTSIRAHSFYKGLNFDTLLKTKAPLSCPDNNNYYQVPDNLEPGLGPKQLTRLLVCDELYGHSSKNTNTSLPSTSDAAEGQSTTSCEK</sequence>
<protein>
    <recommendedName>
        <fullName evidence="2">non-specific serine/threonine protein kinase</fullName>
        <ecNumber evidence="2">2.7.11.1</ecNumber>
    </recommendedName>
</protein>
<dbReference type="Gene3D" id="3.30.200.20">
    <property type="entry name" value="Phosphorylase Kinase, domain 1"/>
    <property type="match status" value="1"/>
</dbReference>
<gene>
    <name evidence="14" type="ORF">CINCED_3A010329</name>
</gene>
<evidence type="ECO:0000256" key="10">
    <source>
        <dbReference type="PROSITE-ProRule" id="PRU10141"/>
    </source>
</evidence>
<reference evidence="14 15" key="1">
    <citation type="submission" date="2019-08" db="EMBL/GenBank/DDBJ databases">
        <authorList>
            <person name="Alioto T."/>
            <person name="Alioto T."/>
            <person name="Gomez Garrido J."/>
        </authorList>
    </citation>
    <scope>NUCLEOTIDE SEQUENCE [LARGE SCALE GENOMIC DNA]</scope>
</reference>
<dbReference type="OrthoDB" id="347657at2759"/>
<dbReference type="CDD" id="cd05581">
    <property type="entry name" value="STKc_PDK1"/>
    <property type="match status" value="1"/>
</dbReference>
<dbReference type="Pfam" id="PF00069">
    <property type="entry name" value="Pkinase"/>
    <property type="match status" value="1"/>
</dbReference>
<dbReference type="PANTHER" id="PTHR24356:SF163">
    <property type="entry name" value="3-PHOSPHOINOSITIDE-DEPENDENT PROTEIN KINASE 1-RELATED"/>
    <property type="match status" value="1"/>
</dbReference>
<evidence type="ECO:0000259" key="13">
    <source>
        <dbReference type="PROSITE" id="PS50011"/>
    </source>
</evidence>
<dbReference type="EMBL" id="CABPRJ010001944">
    <property type="protein sequence ID" value="VVC42308.1"/>
    <property type="molecule type" value="Genomic_DNA"/>
</dbReference>
<keyword evidence="6 14" id="KW-0418">Kinase</keyword>
<evidence type="ECO:0000256" key="2">
    <source>
        <dbReference type="ARBA" id="ARBA00012513"/>
    </source>
</evidence>
<dbReference type="SUPFAM" id="SSF56112">
    <property type="entry name" value="Protein kinase-like (PK-like)"/>
    <property type="match status" value="1"/>
</dbReference>
<dbReference type="InterPro" id="IPR039046">
    <property type="entry name" value="PDPK1"/>
</dbReference>
<evidence type="ECO:0000256" key="4">
    <source>
        <dbReference type="ARBA" id="ARBA00022679"/>
    </source>
</evidence>
<dbReference type="PROSITE" id="PS00107">
    <property type="entry name" value="PROTEIN_KINASE_ATP"/>
    <property type="match status" value="1"/>
</dbReference>
<keyword evidence="15" id="KW-1185">Reference proteome</keyword>
<dbReference type="EC" id="2.7.11.1" evidence="2"/>
<feature type="compositionally biased region" description="Polar residues" evidence="12">
    <location>
        <begin position="27"/>
        <end position="41"/>
    </location>
</feature>
<evidence type="ECO:0000313" key="15">
    <source>
        <dbReference type="Proteomes" id="UP000325440"/>
    </source>
</evidence>
<dbReference type="InterPro" id="IPR000719">
    <property type="entry name" value="Prot_kinase_dom"/>
</dbReference>
<evidence type="ECO:0000256" key="3">
    <source>
        <dbReference type="ARBA" id="ARBA00022527"/>
    </source>
</evidence>
<keyword evidence="5 10" id="KW-0547">Nucleotide-binding</keyword>
<dbReference type="AlphaFoldDB" id="A0A5E4NBT2"/>
<evidence type="ECO:0000256" key="9">
    <source>
        <dbReference type="ARBA" id="ARBA00048679"/>
    </source>
</evidence>
<dbReference type="GO" id="GO:0005524">
    <property type="term" value="F:ATP binding"/>
    <property type="evidence" value="ECO:0007669"/>
    <property type="project" value="UniProtKB-UniRule"/>
</dbReference>
<organism evidence="14 15">
    <name type="scientific">Cinara cedri</name>
    <dbReference type="NCBI Taxonomy" id="506608"/>
    <lineage>
        <taxon>Eukaryota</taxon>
        <taxon>Metazoa</taxon>
        <taxon>Ecdysozoa</taxon>
        <taxon>Arthropoda</taxon>
        <taxon>Hexapoda</taxon>
        <taxon>Insecta</taxon>
        <taxon>Pterygota</taxon>
        <taxon>Neoptera</taxon>
        <taxon>Paraneoptera</taxon>
        <taxon>Hemiptera</taxon>
        <taxon>Sternorrhyncha</taxon>
        <taxon>Aphidomorpha</taxon>
        <taxon>Aphidoidea</taxon>
        <taxon>Aphididae</taxon>
        <taxon>Lachninae</taxon>
        <taxon>Cinara</taxon>
    </lineage>
</organism>
<comment type="similarity">
    <text evidence="1">Belongs to the protein kinase superfamily. AGC Ser/Thr protein kinase family. PDPK1 subfamily.</text>
</comment>
<dbReference type="GO" id="GO:0004674">
    <property type="term" value="F:protein serine/threonine kinase activity"/>
    <property type="evidence" value="ECO:0007669"/>
    <property type="project" value="UniProtKB-KW"/>
</dbReference>
<comment type="catalytic activity">
    <reaction evidence="9">
        <text>L-seryl-[protein] + ATP = O-phospho-L-seryl-[protein] + ADP + H(+)</text>
        <dbReference type="Rhea" id="RHEA:17989"/>
        <dbReference type="Rhea" id="RHEA-COMP:9863"/>
        <dbReference type="Rhea" id="RHEA-COMP:11604"/>
        <dbReference type="ChEBI" id="CHEBI:15378"/>
        <dbReference type="ChEBI" id="CHEBI:29999"/>
        <dbReference type="ChEBI" id="CHEBI:30616"/>
        <dbReference type="ChEBI" id="CHEBI:83421"/>
        <dbReference type="ChEBI" id="CHEBI:456216"/>
        <dbReference type="EC" id="2.7.11.1"/>
    </reaction>
</comment>
<dbReference type="InterPro" id="IPR008271">
    <property type="entry name" value="Ser/Thr_kinase_AS"/>
</dbReference>
<proteinExistence type="inferred from homology"/>
<feature type="domain" description="Protein kinase" evidence="13">
    <location>
        <begin position="102"/>
        <end position="380"/>
    </location>
</feature>
<evidence type="ECO:0000256" key="6">
    <source>
        <dbReference type="ARBA" id="ARBA00022777"/>
    </source>
</evidence>
<dbReference type="FunFam" id="1.10.510.10:FF:000833">
    <property type="entry name" value="AGC family protein kinase"/>
    <property type="match status" value="1"/>
</dbReference>
<dbReference type="InterPro" id="IPR050236">
    <property type="entry name" value="Ser_Thr_kinase_AGC"/>
</dbReference>
<dbReference type="PROSITE" id="PS00108">
    <property type="entry name" value="PROTEIN_KINASE_ST"/>
    <property type="match status" value="1"/>
</dbReference>
<dbReference type="PROSITE" id="PS50011">
    <property type="entry name" value="PROTEIN_KINASE_DOM"/>
    <property type="match status" value="1"/>
</dbReference>
<accession>A0A5E4NBT2</accession>
<dbReference type="GO" id="GO:0035556">
    <property type="term" value="P:intracellular signal transduction"/>
    <property type="evidence" value="ECO:0007669"/>
    <property type="project" value="TreeGrafter"/>
</dbReference>
<dbReference type="SMART" id="SM00220">
    <property type="entry name" value="S_TKc"/>
    <property type="match status" value="1"/>
</dbReference>
<dbReference type="PANTHER" id="PTHR24356">
    <property type="entry name" value="SERINE/THREONINE-PROTEIN KINASE"/>
    <property type="match status" value="1"/>
</dbReference>
<evidence type="ECO:0000313" key="14">
    <source>
        <dbReference type="EMBL" id="VVC42308.1"/>
    </source>
</evidence>
<name>A0A5E4NBT2_9HEMI</name>
<feature type="binding site" evidence="10">
    <location>
        <position position="131"/>
    </location>
    <ligand>
        <name>ATP</name>
        <dbReference type="ChEBI" id="CHEBI:30616"/>
    </ligand>
</feature>
<keyword evidence="3 11" id="KW-0723">Serine/threonine-protein kinase</keyword>
<evidence type="ECO:0000256" key="7">
    <source>
        <dbReference type="ARBA" id="ARBA00022840"/>
    </source>
</evidence>
<evidence type="ECO:0000256" key="8">
    <source>
        <dbReference type="ARBA" id="ARBA00047899"/>
    </source>
</evidence>
<dbReference type="Gene3D" id="1.10.510.10">
    <property type="entry name" value="Transferase(Phosphotransferase) domain 1"/>
    <property type="match status" value="1"/>
</dbReference>
<keyword evidence="4" id="KW-0808">Transferase</keyword>
<evidence type="ECO:0000256" key="1">
    <source>
        <dbReference type="ARBA" id="ARBA00010006"/>
    </source>
</evidence>
<keyword evidence="7 10" id="KW-0067">ATP-binding</keyword>
<dbReference type="Proteomes" id="UP000325440">
    <property type="component" value="Unassembled WGS sequence"/>
</dbReference>